<dbReference type="GeneID" id="36596284"/>
<keyword evidence="3" id="KW-1185">Reference proteome</keyword>
<organism evidence="2 3">
    <name type="scientific">Hyaloscypha bicolor E</name>
    <dbReference type="NCBI Taxonomy" id="1095630"/>
    <lineage>
        <taxon>Eukaryota</taxon>
        <taxon>Fungi</taxon>
        <taxon>Dikarya</taxon>
        <taxon>Ascomycota</taxon>
        <taxon>Pezizomycotina</taxon>
        <taxon>Leotiomycetes</taxon>
        <taxon>Helotiales</taxon>
        <taxon>Hyaloscyphaceae</taxon>
        <taxon>Hyaloscypha</taxon>
        <taxon>Hyaloscypha bicolor</taxon>
    </lineage>
</organism>
<dbReference type="Proteomes" id="UP000235371">
    <property type="component" value="Unassembled WGS sequence"/>
</dbReference>
<evidence type="ECO:0000313" key="2">
    <source>
        <dbReference type="EMBL" id="PMD50199.1"/>
    </source>
</evidence>
<name>A0A2J6SHF9_9HELO</name>
<feature type="compositionally biased region" description="Basic and acidic residues" evidence="1">
    <location>
        <begin position="62"/>
        <end position="138"/>
    </location>
</feature>
<sequence length="138" mass="17044">MGVALYFSYIFLRCSVSQEGAHPEADCHVPGTLKKFSVLCAEGPAALGSPVLKRLLAPDQIRSGEEKRREEERREEERREEERREEERREEERREEEKRREEERREEERREEERREEERREEERREEERREREVPIYE</sequence>
<dbReference type="AlphaFoldDB" id="A0A2J6SHF9"/>
<gene>
    <name evidence="2" type="ORF">K444DRAFT_709712</name>
</gene>
<accession>A0A2J6SHF9</accession>
<dbReference type="RefSeq" id="XP_024727103.1">
    <property type="nucleotide sequence ID" value="XM_024888208.1"/>
</dbReference>
<dbReference type="EMBL" id="KZ613913">
    <property type="protein sequence ID" value="PMD50199.1"/>
    <property type="molecule type" value="Genomic_DNA"/>
</dbReference>
<dbReference type="InParanoid" id="A0A2J6SHF9"/>
<feature type="region of interest" description="Disordered" evidence="1">
    <location>
        <begin position="56"/>
        <end position="138"/>
    </location>
</feature>
<reference evidence="2 3" key="1">
    <citation type="submission" date="2016-04" db="EMBL/GenBank/DDBJ databases">
        <title>A degradative enzymes factory behind the ericoid mycorrhizal symbiosis.</title>
        <authorList>
            <consortium name="DOE Joint Genome Institute"/>
            <person name="Martino E."/>
            <person name="Morin E."/>
            <person name="Grelet G."/>
            <person name="Kuo A."/>
            <person name="Kohler A."/>
            <person name="Daghino S."/>
            <person name="Barry K."/>
            <person name="Choi C."/>
            <person name="Cichocki N."/>
            <person name="Clum A."/>
            <person name="Copeland A."/>
            <person name="Hainaut M."/>
            <person name="Haridas S."/>
            <person name="Labutti K."/>
            <person name="Lindquist E."/>
            <person name="Lipzen A."/>
            <person name="Khouja H.-R."/>
            <person name="Murat C."/>
            <person name="Ohm R."/>
            <person name="Olson A."/>
            <person name="Spatafora J."/>
            <person name="Veneault-Fourrey C."/>
            <person name="Henrissat B."/>
            <person name="Grigoriev I."/>
            <person name="Martin F."/>
            <person name="Perotto S."/>
        </authorList>
    </citation>
    <scope>NUCLEOTIDE SEQUENCE [LARGE SCALE GENOMIC DNA]</scope>
    <source>
        <strain evidence="2 3">E</strain>
    </source>
</reference>
<proteinExistence type="predicted"/>
<evidence type="ECO:0000313" key="3">
    <source>
        <dbReference type="Proteomes" id="UP000235371"/>
    </source>
</evidence>
<protein>
    <submittedName>
        <fullName evidence="2">Uncharacterized protein</fullName>
    </submittedName>
</protein>
<evidence type="ECO:0000256" key="1">
    <source>
        <dbReference type="SAM" id="MobiDB-lite"/>
    </source>
</evidence>